<gene>
    <name evidence="2" type="ORF">Aru02nite_30760</name>
</gene>
<keyword evidence="1" id="KW-0732">Signal</keyword>
<feature type="chain" id="PRO_5035182736" description="Secreted protein" evidence="1">
    <location>
        <begin position="31"/>
        <end position="108"/>
    </location>
</feature>
<keyword evidence="3" id="KW-1185">Reference proteome</keyword>
<proteinExistence type="predicted"/>
<comment type="caution">
    <text evidence="2">The sequence shown here is derived from an EMBL/GenBank/DDBJ whole genome shotgun (WGS) entry which is preliminary data.</text>
</comment>
<name>A0A8J3NCV1_9ACTN</name>
<dbReference type="EMBL" id="BOMB01000017">
    <property type="protein sequence ID" value="GID12187.1"/>
    <property type="molecule type" value="Genomic_DNA"/>
</dbReference>
<organism evidence="2 3">
    <name type="scientific">Actinocatenispora rupis</name>
    <dbReference type="NCBI Taxonomy" id="519421"/>
    <lineage>
        <taxon>Bacteria</taxon>
        <taxon>Bacillati</taxon>
        <taxon>Actinomycetota</taxon>
        <taxon>Actinomycetes</taxon>
        <taxon>Micromonosporales</taxon>
        <taxon>Micromonosporaceae</taxon>
        <taxon>Actinocatenispora</taxon>
    </lineage>
</organism>
<evidence type="ECO:0000313" key="3">
    <source>
        <dbReference type="Proteomes" id="UP000612808"/>
    </source>
</evidence>
<evidence type="ECO:0000313" key="2">
    <source>
        <dbReference type="EMBL" id="GID12187.1"/>
    </source>
</evidence>
<reference evidence="2" key="1">
    <citation type="submission" date="2021-01" db="EMBL/GenBank/DDBJ databases">
        <title>Whole genome shotgun sequence of Actinocatenispora rupis NBRC 107355.</title>
        <authorList>
            <person name="Komaki H."/>
            <person name="Tamura T."/>
        </authorList>
    </citation>
    <scope>NUCLEOTIDE SEQUENCE</scope>
    <source>
        <strain evidence="2">NBRC 107355</strain>
    </source>
</reference>
<dbReference type="RefSeq" id="WP_203658175.1">
    <property type="nucleotide sequence ID" value="NZ_BAAAZM010000009.1"/>
</dbReference>
<evidence type="ECO:0000256" key="1">
    <source>
        <dbReference type="SAM" id="SignalP"/>
    </source>
</evidence>
<sequence length="108" mass="11514">MMMSAVARRVGVALGAGVLLAAAWTGTAAASTTHAAPATHAVAAAHAGTVRPMASGTKWCGFDYDTCVQSQNTFRHYGYQVGPLYWAGTDNTCIPGHDCNGYWFDWWE</sequence>
<feature type="signal peptide" evidence="1">
    <location>
        <begin position="1"/>
        <end position="30"/>
    </location>
</feature>
<evidence type="ECO:0008006" key="4">
    <source>
        <dbReference type="Google" id="ProtNLM"/>
    </source>
</evidence>
<dbReference type="AlphaFoldDB" id="A0A8J3NCV1"/>
<accession>A0A8J3NCV1</accession>
<dbReference type="Proteomes" id="UP000612808">
    <property type="component" value="Unassembled WGS sequence"/>
</dbReference>
<protein>
    <recommendedName>
        <fullName evidence="4">Secreted protein</fullName>
    </recommendedName>
</protein>